<keyword evidence="3" id="KW-1185">Reference proteome</keyword>
<evidence type="ECO:0000313" key="2">
    <source>
        <dbReference type="EMBL" id="MBF5058551.1"/>
    </source>
</evidence>
<protein>
    <recommendedName>
        <fullName evidence="4">Transmembrane protein</fullName>
    </recommendedName>
</protein>
<feature type="transmembrane region" description="Helical" evidence="1">
    <location>
        <begin position="5"/>
        <end position="26"/>
    </location>
</feature>
<comment type="caution">
    <text evidence="2">The sequence shown here is derived from an EMBL/GenBank/DDBJ whole genome shotgun (WGS) entry which is preliminary data.</text>
</comment>
<proteinExistence type="predicted"/>
<evidence type="ECO:0000256" key="1">
    <source>
        <dbReference type="SAM" id="Phobius"/>
    </source>
</evidence>
<dbReference type="EMBL" id="JAAEJV010000001">
    <property type="protein sequence ID" value="MBF5058551.1"/>
    <property type="molecule type" value="Genomic_DNA"/>
</dbReference>
<feature type="transmembrane region" description="Helical" evidence="1">
    <location>
        <begin position="155"/>
        <end position="178"/>
    </location>
</feature>
<evidence type="ECO:0000313" key="3">
    <source>
        <dbReference type="Proteomes" id="UP001194714"/>
    </source>
</evidence>
<keyword evidence="1" id="KW-1133">Transmembrane helix</keyword>
<reference evidence="2 3" key="1">
    <citation type="submission" date="2020-01" db="EMBL/GenBank/DDBJ databases">
        <title>Draft genome sequence of Cand. Neptunochlamydia vexilliferae K9.</title>
        <authorList>
            <person name="Schulz F."/>
            <person name="Koestlbacher S."/>
            <person name="Wascher F."/>
            <person name="Pizzetti I."/>
            <person name="Horn M."/>
        </authorList>
    </citation>
    <scope>NUCLEOTIDE SEQUENCE [LARGE SCALE GENOMIC DNA]</scope>
    <source>
        <strain evidence="2 3">K9</strain>
    </source>
</reference>
<organism evidence="2 3">
    <name type="scientific">Candidatus Neptunichlamydia vexilliferae</name>
    <dbReference type="NCBI Taxonomy" id="1651774"/>
    <lineage>
        <taxon>Bacteria</taxon>
        <taxon>Pseudomonadati</taxon>
        <taxon>Chlamydiota</taxon>
        <taxon>Chlamydiia</taxon>
        <taxon>Parachlamydiales</taxon>
        <taxon>Simkaniaceae</taxon>
        <taxon>Candidatus Neptunichlamydia</taxon>
    </lineage>
</organism>
<keyword evidence="1" id="KW-0472">Membrane</keyword>
<gene>
    <name evidence="2" type="ORF">NEPTK9_000047</name>
</gene>
<sequence>MRKVIIGGIIGAVIAFAWSFVSWMVLPWHNTGMNAFTNETEVSQTIMRNVPKDGTYVSPHFVNKEGSTEEELQAMAKAPFIFMQVQRKGMDPTMAWPYVFSFLTQFVGAALICALLRVTTLGYGGRLIFTMTIGLIVGILGYVPDWNWFGAGFQFTLVMVADLIVTWFLAGLILAAYVKPAHHERPM</sequence>
<dbReference type="RefSeq" id="WP_194846822.1">
    <property type="nucleotide sequence ID" value="NZ_JAAEJV010000001.1"/>
</dbReference>
<feature type="transmembrane region" description="Helical" evidence="1">
    <location>
        <begin position="95"/>
        <end position="116"/>
    </location>
</feature>
<accession>A0ABS0AYK2</accession>
<dbReference type="Proteomes" id="UP001194714">
    <property type="component" value="Unassembled WGS sequence"/>
</dbReference>
<feature type="transmembrane region" description="Helical" evidence="1">
    <location>
        <begin position="123"/>
        <end position="143"/>
    </location>
</feature>
<keyword evidence="1" id="KW-0812">Transmembrane</keyword>
<evidence type="ECO:0008006" key="4">
    <source>
        <dbReference type="Google" id="ProtNLM"/>
    </source>
</evidence>
<name>A0ABS0AYK2_9BACT</name>